<evidence type="ECO:0000313" key="1">
    <source>
        <dbReference type="Proteomes" id="UP000515180"/>
    </source>
</evidence>
<organism evidence="1 2">
    <name type="scientific">Bombus impatiens</name>
    <name type="common">Bumblebee</name>
    <dbReference type="NCBI Taxonomy" id="132113"/>
    <lineage>
        <taxon>Eukaryota</taxon>
        <taxon>Metazoa</taxon>
        <taxon>Ecdysozoa</taxon>
        <taxon>Arthropoda</taxon>
        <taxon>Hexapoda</taxon>
        <taxon>Insecta</taxon>
        <taxon>Pterygota</taxon>
        <taxon>Neoptera</taxon>
        <taxon>Endopterygota</taxon>
        <taxon>Hymenoptera</taxon>
        <taxon>Apocrita</taxon>
        <taxon>Aculeata</taxon>
        <taxon>Apoidea</taxon>
        <taxon>Anthophila</taxon>
        <taxon>Apidae</taxon>
        <taxon>Bombus</taxon>
        <taxon>Pyrobombus</taxon>
    </lineage>
</organism>
<protein>
    <submittedName>
        <fullName evidence="2">Uncharacterized protein LOC105680878</fullName>
    </submittedName>
</protein>
<dbReference type="RefSeq" id="XP_012242037.2">
    <property type="nucleotide sequence ID" value="XM_012386614.3"/>
</dbReference>
<dbReference type="AlphaFoldDB" id="A0A6P3UVE7"/>
<accession>A0A6P3UVE7</accession>
<name>A0A6P3UVE7_BOMIM</name>
<dbReference type="KEGG" id="bim:105680878"/>
<dbReference type="OrthoDB" id="7600186at2759"/>
<sequence length="168" mass="19707">MLKFEHEITPKSVIKNHRNKRRTYWCAPRRVKSTVIVGNFDTSLTQKKNIKKGHHKKKRKTMKSLRRIDILAQPKSIKHKVEHKNHFSTVSKSAQKYQIPKRSISSDQKSTIYQRKTFRIKKFKGTRELPMNSTLKDCSTIILPKKLGVRLFALVKKKLKELANSNNT</sequence>
<gene>
    <name evidence="2" type="primary">LOC105680878</name>
</gene>
<evidence type="ECO:0000313" key="2">
    <source>
        <dbReference type="RefSeq" id="XP_012242037.2"/>
    </source>
</evidence>
<proteinExistence type="predicted"/>
<keyword evidence="1" id="KW-1185">Reference proteome</keyword>
<dbReference type="Proteomes" id="UP000515180">
    <property type="component" value="Unplaced"/>
</dbReference>
<dbReference type="GeneID" id="105680878"/>
<reference evidence="2" key="1">
    <citation type="submission" date="2025-08" db="UniProtKB">
        <authorList>
            <consortium name="RefSeq"/>
        </authorList>
    </citation>
    <scope>IDENTIFICATION</scope>
</reference>